<evidence type="ECO:0000313" key="2">
    <source>
        <dbReference type="EMBL" id="KAG8082231.1"/>
    </source>
</evidence>
<proteinExistence type="predicted"/>
<organism evidence="2 3">
    <name type="scientific">Zizania palustris</name>
    <name type="common">Northern wild rice</name>
    <dbReference type="NCBI Taxonomy" id="103762"/>
    <lineage>
        <taxon>Eukaryota</taxon>
        <taxon>Viridiplantae</taxon>
        <taxon>Streptophyta</taxon>
        <taxon>Embryophyta</taxon>
        <taxon>Tracheophyta</taxon>
        <taxon>Spermatophyta</taxon>
        <taxon>Magnoliopsida</taxon>
        <taxon>Liliopsida</taxon>
        <taxon>Poales</taxon>
        <taxon>Poaceae</taxon>
        <taxon>BOP clade</taxon>
        <taxon>Oryzoideae</taxon>
        <taxon>Oryzeae</taxon>
        <taxon>Zizaniinae</taxon>
        <taxon>Zizania</taxon>
    </lineage>
</organism>
<dbReference type="AlphaFoldDB" id="A0A8J5W0G4"/>
<reference evidence="2" key="1">
    <citation type="journal article" date="2021" name="bioRxiv">
        <title>Whole Genome Assembly and Annotation of Northern Wild Rice, Zizania palustris L., Supports a Whole Genome Duplication in the Zizania Genus.</title>
        <authorList>
            <person name="Haas M."/>
            <person name="Kono T."/>
            <person name="Macchietto M."/>
            <person name="Millas R."/>
            <person name="McGilp L."/>
            <person name="Shao M."/>
            <person name="Duquette J."/>
            <person name="Hirsch C.N."/>
            <person name="Kimball J."/>
        </authorList>
    </citation>
    <scope>NUCLEOTIDE SEQUENCE</scope>
    <source>
        <tissue evidence="2">Fresh leaf tissue</tissue>
    </source>
</reference>
<keyword evidence="3" id="KW-1185">Reference proteome</keyword>
<evidence type="ECO:0000313" key="3">
    <source>
        <dbReference type="Proteomes" id="UP000729402"/>
    </source>
</evidence>
<comment type="caution">
    <text evidence="2">The sequence shown here is derived from an EMBL/GenBank/DDBJ whole genome shotgun (WGS) entry which is preliminary data.</text>
</comment>
<feature type="compositionally biased region" description="Basic and acidic residues" evidence="1">
    <location>
        <begin position="128"/>
        <end position="141"/>
    </location>
</feature>
<dbReference type="Proteomes" id="UP000729402">
    <property type="component" value="Unassembled WGS sequence"/>
</dbReference>
<protein>
    <submittedName>
        <fullName evidence="2">Uncharacterized protein</fullName>
    </submittedName>
</protein>
<name>A0A8J5W0G4_ZIZPA</name>
<accession>A0A8J5W0G4</accession>
<reference evidence="2" key="2">
    <citation type="submission" date="2021-02" db="EMBL/GenBank/DDBJ databases">
        <authorList>
            <person name="Kimball J.A."/>
            <person name="Haas M.W."/>
            <person name="Macchietto M."/>
            <person name="Kono T."/>
            <person name="Duquette J."/>
            <person name="Shao M."/>
        </authorList>
    </citation>
    <scope>NUCLEOTIDE SEQUENCE</scope>
    <source>
        <tissue evidence="2">Fresh leaf tissue</tissue>
    </source>
</reference>
<feature type="region of interest" description="Disordered" evidence="1">
    <location>
        <begin position="119"/>
        <end position="141"/>
    </location>
</feature>
<evidence type="ECO:0000256" key="1">
    <source>
        <dbReference type="SAM" id="MobiDB-lite"/>
    </source>
</evidence>
<gene>
    <name evidence="2" type="ORF">GUJ93_ZPchr0014g47436</name>
</gene>
<sequence length="141" mass="15742">MNIRAAGYSNVIDSIIYPEISSLLCSALLLAVHVPWRPISQCSAERGETGGSALFLHGHESASEPPLVVNRHQTAAQCSPGRPLLHPDSTVCKQYSDRCRSPALHCTRRPRKSLVKTFSRLSKRLKKRNSDQQQKEEQSHE</sequence>
<dbReference type="EMBL" id="JAAALK010000086">
    <property type="protein sequence ID" value="KAG8082231.1"/>
    <property type="molecule type" value="Genomic_DNA"/>
</dbReference>